<dbReference type="CDD" id="cd23992">
    <property type="entry name" value="PBP_GOBP"/>
    <property type="match status" value="1"/>
</dbReference>
<sequence length="149" mass="16906">MKSFIFVTVLIIFAMQYELVMCGEKLDIAGLKNMLKPMSKTCKGKTGATDEMIQATHAGEFSRERSLMCYFKCLSVMLKGMNKQGEATPEAARRQVEIMVREDVAVKLLALGDKCHAKVPPENYNDVCLYALEYVECCYFEDKSLYFLP</sequence>
<proteinExistence type="evidence at transcript level"/>
<dbReference type="GO" id="GO:0005549">
    <property type="term" value="F:odorant binding"/>
    <property type="evidence" value="ECO:0007669"/>
    <property type="project" value="InterPro"/>
</dbReference>
<feature type="chain" id="PRO_5021709122" evidence="1">
    <location>
        <begin position="23"/>
        <end position="149"/>
    </location>
</feature>
<accession>A0A514TTW6</accession>
<dbReference type="AlphaFoldDB" id="A0A514TTW6"/>
<organism evidence="2">
    <name type="scientific">Encarsia formosa</name>
    <name type="common">Whitefly parasite</name>
    <dbReference type="NCBI Taxonomy" id="32400"/>
    <lineage>
        <taxon>Eukaryota</taxon>
        <taxon>Metazoa</taxon>
        <taxon>Ecdysozoa</taxon>
        <taxon>Arthropoda</taxon>
        <taxon>Hexapoda</taxon>
        <taxon>Insecta</taxon>
        <taxon>Pterygota</taxon>
        <taxon>Neoptera</taxon>
        <taxon>Endopterygota</taxon>
        <taxon>Hymenoptera</taxon>
        <taxon>Apocrita</taxon>
        <taxon>Proctotrupomorpha</taxon>
        <taxon>Chalcidoidea</taxon>
        <taxon>Aphelinidae</taxon>
        <taxon>Coccophaginae</taxon>
        <taxon>Encarsia</taxon>
    </lineage>
</organism>
<name>A0A514TTW6_ENCFO</name>
<dbReference type="SUPFAM" id="SSF47565">
    <property type="entry name" value="Insect pheromone/odorant-binding proteins"/>
    <property type="match status" value="1"/>
</dbReference>
<reference evidence="2" key="1">
    <citation type="submission" date="2019-05" db="EMBL/GenBank/DDBJ databases">
        <title>The identification and expression analysis of odorant binding protein genes in Encarsia formosa by antennal transcriptome analysis.</title>
        <authorList>
            <person name="He Y."/>
        </authorList>
    </citation>
    <scope>NUCLEOTIDE SEQUENCE</scope>
    <source>
        <tissue evidence="2">Antenna</tissue>
    </source>
</reference>
<dbReference type="PANTHER" id="PTHR21364">
    <property type="entry name" value="GENERAL ODORANT-BINDING PROTEIN 19A"/>
    <property type="match status" value="1"/>
</dbReference>
<dbReference type="Gene3D" id="1.10.238.20">
    <property type="entry name" value="Pheromone/general odorant binding protein domain"/>
    <property type="match status" value="1"/>
</dbReference>
<dbReference type="EMBL" id="MK990471">
    <property type="protein sequence ID" value="QDJ95949.1"/>
    <property type="molecule type" value="mRNA"/>
</dbReference>
<dbReference type="PANTHER" id="PTHR21364:SF2">
    <property type="entry name" value="GENERAL ODORANT-BINDING PROTEIN 19A"/>
    <property type="match status" value="1"/>
</dbReference>
<evidence type="ECO:0000256" key="1">
    <source>
        <dbReference type="SAM" id="SignalP"/>
    </source>
</evidence>
<dbReference type="SMART" id="SM00708">
    <property type="entry name" value="PhBP"/>
    <property type="match status" value="1"/>
</dbReference>
<dbReference type="InterPro" id="IPR006170">
    <property type="entry name" value="PBP/GOBP"/>
</dbReference>
<keyword evidence="1" id="KW-0732">Signal</keyword>
<protein>
    <submittedName>
        <fullName evidence="2">Odorant-binding protein 6</fullName>
    </submittedName>
</protein>
<evidence type="ECO:0000313" key="2">
    <source>
        <dbReference type="EMBL" id="QDJ95949.1"/>
    </source>
</evidence>
<dbReference type="InterPro" id="IPR036728">
    <property type="entry name" value="PBP_GOBP_sf"/>
</dbReference>
<feature type="signal peptide" evidence="1">
    <location>
        <begin position="1"/>
        <end position="22"/>
    </location>
</feature>
<dbReference type="Pfam" id="PF01395">
    <property type="entry name" value="PBP_GOBP"/>
    <property type="match status" value="1"/>
</dbReference>